<dbReference type="Proteomes" id="UP000708298">
    <property type="component" value="Unassembled WGS sequence"/>
</dbReference>
<evidence type="ECO:0000256" key="1">
    <source>
        <dbReference type="ARBA" id="ARBA00022679"/>
    </source>
</evidence>
<dbReference type="AlphaFoldDB" id="A0A963YTZ3"/>
<evidence type="ECO:0000256" key="2">
    <source>
        <dbReference type="ARBA" id="ARBA00023315"/>
    </source>
</evidence>
<organism evidence="4 5">
    <name type="scientific">Acidisoma silvae</name>
    <dbReference type="NCBI Taxonomy" id="2802396"/>
    <lineage>
        <taxon>Bacteria</taxon>
        <taxon>Pseudomonadati</taxon>
        <taxon>Pseudomonadota</taxon>
        <taxon>Alphaproteobacteria</taxon>
        <taxon>Acetobacterales</taxon>
        <taxon>Acidocellaceae</taxon>
        <taxon>Acidisoma</taxon>
    </lineage>
</organism>
<proteinExistence type="predicted"/>
<dbReference type="RefSeq" id="WP_227322067.1">
    <property type="nucleotide sequence ID" value="NZ_JAESVB010000006.1"/>
</dbReference>
<dbReference type="InterPro" id="IPR050832">
    <property type="entry name" value="Bact_Acetyltransf"/>
</dbReference>
<evidence type="ECO:0000313" key="4">
    <source>
        <dbReference type="EMBL" id="MCB8876410.1"/>
    </source>
</evidence>
<dbReference type="InterPro" id="IPR016181">
    <property type="entry name" value="Acyl_CoA_acyltransferase"/>
</dbReference>
<keyword evidence="1" id="KW-0808">Transferase</keyword>
<reference evidence="4" key="2">
    <citation type="submission" date="2021-01" db="EMBL/GenBank/DDBJ databases">
        <authorList>
            <person name="Mieszkin S."/>
            <person name="Pouder E."/>
            <person name="Alain K."/>
        </authorList>
    </citation>
    <scope>NUCLEOTIDE SEQUENCE</scope>
    <source>
        <strain evidence="4">HW T2.11</strain>
    </source>
</reference>
<dbReference type="EMBL" id="JAESVB010000006">
    <property type="protein sequence ID" value="MCB8876410.1"/>
    <property type="molecule type" value="Genomic_DNA"/>
</dbReference>
<keyword evidence="5" id="KW-1185">Reference proteome</keyword>
<dbReference type="GO" id="GO:0016747">
    <property type="term" value="F:acyltransferase activity, transferring groups other than amino-acyl groups"/>
    <property type="evidence" value="ECO:0007669"/>
    <property type="project" value="InterPro"/>
</dbReference>
<feature type="domain" description="N-acetyltransferase" evidence="3">
    <location>
        <begin position="8"/>
        <end position="169"/>
    </location>
</feature>
<protein>
    <recommendedName>
        <fullName evidence="3">N-acetyltransferase domain-containing protein</fullName>
    </recommendedName>
</protein>
<dbReference type="Gene3D" id="3.40.630.30">
    <property type="match status" value="1"/>
</dbReference>
<keyword evidence="2" id="KW-0012">Acyltransferase</keyword>
<accession>A0A963YTZ3</accession>
<sequence>MTLPVDSLEIRNAVAADAAELTALLNAVIAKGGTTALQDPYTAEALDHAYITGPDVHCCFVAVDRASGRIEGFQTLGRNPALPDDIGDIGTFARLGGTQRGVGRALFNATRQRATELGLAAINAMIRADNTGGLAFYGKQGFIDHDVIAGVPLKDGTKVDRIVKRHSLLPPEIG</sequence>
<dbReference type="PANTHER" id="PTHR43877">
    <property type="entry name" value="AMINOALKYLPHOSPHONATE N-ACETYLTRANSFERASE-RELATED-RELATED"/>
    <property type="match status" value="1"/>
</dbReference>
<dbReference type="SUPFAM" id="SSF55729">
    <property type="entry name" value="Acyl-CoA N-acyltransferases (Nat)"/>
    <property type="match status" value="1"/>
</dbReference>
<evidence type="ECO:0000313" key="5">
    <source>
        <dbReference type="Proteomes" id="UP000708298"/>
    </source>
</evidence>
<dbReference type="PROSITE" id="PS51186">
    <property type="entry name" value="GNAT"/>
    <property type="match status" value="1"/>
</dbReference>
<reference evidence="4" key="1">
    <citation type="journal article" date="2021" name="Microorganisms">
        <title>Acidisoma silvae sp. nov. and Acidisomacellulosilytica sp. nov., Two Acidophilic Bacteria Isolated from Decaying Wood, Hydrolyzing Cellulose and Producing Poly-3-hydroxybutyrate.</title>
        <authorList>
            <person name="Mieszkin S."/>
            <person name="Pouder E."/>
            <person name="Uroz S."/>
            <person name="Simon-Colin C."/>
            <person name="Alain K."/>
        </authorList>
    </citation>
    <scope>NUCLEOTIDE SEQUENCE</scope>
    <source>
        <strain evidence="4">HW T2.11</strain>
    </source>
</reference>
<gene>
    <name evidence="4" type="ORF">ASILVAE211_14545</name>
</gene>
<name>A0A963YTZ3_9PROT</name>
<comment type="caution">
    <text evidence="4">The sequence shown here is derived from an EMBL/GenBank/DDBJ whole genome shotgun (WGS) entry which is preliminary data.</text>
</comment>
<evidence type="ECO:0000259" key="3">
    <source>
        <dbReference type="PROSITE" id="PS51186"/>
    </source>
</evidence>
<dbReference type="InterPro" id="IPR000182">
    <property type="entry name" value="GNAT_dom"/>
</dbReference>